<dbReference type="CDD" id="cd00130">
    <property type="entry name" value="PAS"/>
    <property type="match status" value="1"/>
</dbReference>
<dbReference type="Gene3D" id="3.20.20.450">
    <property type="entry name" value="EAL domain"/>
    <property type="match status" value="1"/>
</dbReference>
<dbReference type="Pfam" id="PF00672">
    <property type="entry name" value="HAMP"/>
    <property type="match status" value="1"/>
</dbReference>
<evidence type="ECO:0000259" key="5">
    <source>
        <dbReference type="PROSITE" id="PS50885"/>
    </source>
</evidence>
<dbReference type="OrthoDB" id="9813903at2"/>
<dbReference type="RefSeq" id="WP_124219667.1">
    <property type="nucleotide sequence ID" value="NZ_RKQL01000001.1"/>
</dbReference>
<gene>
    <name evidence="7" type="ORF">EDC62_0298</name>
</gene>
<dbReference type="AlphaFoldDB" id="A0A3N4UV32"/>
<dbReference type="Pfam" id="PF00563">
    <property type="entry name" value="EAL"/>
    <property type="match status" value="1"/>
</dbReference>
<dbReference type="SMART" id="SM00091">
    <property type="entry name" value="PAS"/>
    <property type="match status" value="1"/>
</dbReference>
<accession>A0A3N4UV32</accession>
<dbReference type="InterPro" id="IPR052155">
    <property type="entry name" value="Biofilm_reg_signaling"/>
</dbReference>
<dbReference type="Gene3D" id="3.30.450.20">
    <property type="entry name" value="PAS domain"/>
    <property type="match status" value="1"/>
</dbReference>
<evidence type="ECO:0000259" key="2">
    <source>
        <dbReference type="PROSITE" id="PS50112"/>
    </source>
</evidence>
<dbReference type="InterPro" id="IPR013767">
    <property type="entry name" value="PAS_fold"/>
</dbReference>
<dbReference type="CDD" id="cd06225">
    <property type="entry name" value="HAMP"/>
    <property type="match status" value="1"/>
</dbReference>
<sequence length="945" mass="103633">MKRLWSRLPLLARLLLAVLLAVGLAGGLRLALFFGEATAQAQAQQARTLALAGELLAPLLAEAAVTGDYGAASELMHRLVDTDPALAEVEWVYGRSRMKAAGVPEPAVYPRWFETLIGLEAQPHARPVRLGDVDYGQLLLTIDPVGLRNTIWLGFQRQMLAIGAAMMAASVLLSAVLFSSLQALRAILSAMRRFRGDSTVRAPVLGSPETRTLAENFNRMADEIAANLAALREARAHWQGFAQLHQATLLAIADAVIVCDAEGQITQMNAVAERLTGWSRSKATGRAAREVFRLVDPASGLVMPDPVAAALHLRAAIGGRTGTASLESRDGTLWPVEATAAPIRDEAGVLHGCVLVFRDRTQHEQIQQRLNWQALHDALTGLPNRYLFSDRLAQAIARSERQPQLIAVCLFDLDRFKPVNDRLGHAAGDELLRQVARRAQEVLRDTDTLARFGGDEFALVLPDLRQVDEAESIAQRLLERLAEPFVLGAETVEISASLGYTVYPFDPGDPDLLLRHADQAMYAAKHSGRNRLHLYDVASDQMQEAHRQQLDRVRLALEQREFEWHYQPKVDMRRGVVVGFEALARWRHPERGLLSPLAFLPYMESGPLAIELGVQALEAALAQLEAWAAEGFQTRVAVNVAPDHFTADRFVDDVRAVLARHPSLPSGSLEIEIVESAAIDDLARAVAVIEACHVLGVTVALDDFGTGYASLSYLKRLPVDVLKIDQSFVRDLLDDRGDLALIEAVAALGSVFGRRVVAEGVELAEQGVVLMRLGCDLAQGYGIARPMPAAEVLAWRETWRADPAWALWADTRWELSDFPLLVAQYDHLRWIRTVLATLDGAPVRLGHEELVDHHACRLGHWYDTHGRRRYGALPAYRALEPVHAEVHRVGRALVAAAASGQKETAAQLGLELLALKDRVLELLARLQIEVLHAGAPDAALGDDQA</sequence>
<feature type="domain" description="PAC" evidence="3">
    <location>
        <begin position="320"/>
        <end position="372"/>
    </location>
</feature>
<reference evidence="7 8" key="1">
    <citation type="submission" date="2018-11" db="EMBL/GenBank/DDBJ databases">
        <title>Genomic Encyclopedia of Type Strains, Phase IV (KMG-IV): sequencing the most valuable type-strain genomes for metagenomic binning, comparative biology and taxonomic classification.</title>
        <authorList>
            <person name="Goeker M."/>
        </authorList>
    </citation>
    <scope>NUCLEOTIDE SEQUENCE [LARGE SCALE GENOMIC DNA]</scope>
    <source>
        <strain evidence="7 8">DSM 101684</strain>
    </source>
</reference>
<dbReference type="CDD" id="cd01949">
    <property type="entry name" value="GGDEF"/>
    <property type="match status" value="1"/>
</dbReference>
<dbReference type="SUPFAM" id="SSF55785">
    <property type="entry name" value="PYP-like sensor domain (PAS domain)"/>
    <property type="match status" value="1"/>
</dbReference>
<proteinExistence type="predicted"/>
<dbReference type="GO" id="GO:0003824">
    <property type="term" value="F:catalytic activity"/>
    <property type="evidence" value="ECO:0007669"/>
    <property type="project" value="UniProtKB-ARBA"/>
</dbReference>
<dbReference type="PROSITE" id="PS50113">
    <property type="entry name" value="PAC"/>
    <property type="match status" value="1"/>
</dbReference>
<dbReference type="Pfam" id="PF00989">
    <property type="entry name" value="PAS"/>
    <property type="match status" value="1"/>
</dbReference>
<dbReference type="Gene3D" id="1.20.120.30">
    <property type="entry name" value="Aspartate receptor, ligand-binding domain"/>
    <property type="match status" value="1"/>
</dbReference>
<dbReference type="Proteomes" id="UP000272193">
    <property type="component" value="Unassembled WGS sequence"/>
</dbReference>
<dbReference type="Gene3D" id="3.30.70.270">
    <property type="match status" value="1"/>
</dbReference>
<evidence type="ECO:0000259" key="6">
    <source>
        <dbReference type="PROSITE" id="PS50887"/>
    </source>
</evidence>
<dbReference type="InterPro" id="IPR003660">
    <property type="entry name" value="HAMP_dom"/>
</dbReference>
<evidence type="ECO:0000313" key="7">
    <source>
        <dbReference type="EMBL" id="RPE72605.1"/>
    </source>
</evidence>
<dbReference type="PROSITE" id="PS50112">
    <property type="entry name" value="PAS"/>
    <property type="match status" value="1"/>
</dbReference>
<organism evidence="7 8">
    <name type="scientific">Tibeticola sediminis</name>
    <dbReference type="NCBI Taxonomy" id="1917811"/>
    <lineage>
        <taxon>Bacteria</taxon>
        <taxon>Pseudomonadati</taxon>
        <taxon>Pseudomonadota</taxon>
        <taxon>Betaproteobacteria</taxon>
        <taxon>Burkholderiales</taxon>
        <taxon>Comamonadaceae</taxon>
        <taxon>Tibeticola</taxon>
    </lineage>
</organism>
<dbReference type="PANTHER" id="PTHR44757">
    <property type="entry name" value="DIGUANYLATE CYCLASE DGCP"/>
    <property type="match status" value="1"/>
</dbReference>
<dbReference type="GO" id="GO:0016020">
    <property type="term" value="C:membrane"/>
    <property type="evidence" value="ECO:0007669"/>
    <property type="project" value="InterPro"/>
</dbReference>
<dbReference type="GO" id="GO:0006355">
    <property type="term" value="P:regulation of DNA-templated transcription"/>
    <property type="evidence" value="ECO:0007669"/>
    <property type="project" value="InterPro"/>
</dbReference>
<dbReference type="NCBIfam" id="TIGR00229">
    <property type="entry name" value="sensory_box"/>
    <property type="match status" value="1"/>
</dbReference>
<dbReference type="SMART" id="SM00304">
    <property type="entry name" value="HAMP"/>
    <property type="match status" value="1"/>
</dbReference>
<dbReference type="InterPro" id="IPR025991">
    <property type="entry name" value="Chemoreceptor_zinc-bind_dom"/>
</dbReference>
<dbReference type="InterPro" id="IPR000700">
    <property type="entry name" value="PAS-assoc_C"/>
</dbReference>
<dbReference type="CDD" id="cd01948">
    <property type="entry name" value="EAL"/>
    <property type="match status" value="1"/>
</dbReference>
<dbReference type="FunFam" id="3.30.70.270:FF:000001">
    <property type="entry name" value="Diguanylate cyclase domain protein"/>
    <property type="match status" value="1"/>
</dbReference>
<evidence type="ECO:0000256" key="1">
    <source>
        <dbReference type="SAM" id="Phobius"/>
    </source>
</evidence>
<dbReference type="InterPro" id="IPR000160">
    <property type="entry name" value="GGDEF_dom"/>
</dbReference>
<evidence type="ECO:0000259" key="3">
    <source>
        <dbReference type="PROSITE" id="PS50113"/>
    </source>
</evidence>
<name>A0A3N4UV32_9BURK</name>
<dbReference type="InterPro" id="IPR043128">
    <property type="entry name" value="Rev_trsase/Diguanyl_cyclase"/>
</dbReference>
<keyword evidence="8" id="KW-1185">Reference proteome</keyword>
<dbReference type="InterPro" id="IPR000014">
    <property type="entry name" value="PAS"/>
</dbReference>
<dbReference type="PANTHER" id="PTHR44757:SF4">
    <property type="entry name" value="DIGUANYLATE CYCLASE DGCE-RELATED"/>
    <property type="match status" value="1"/>
</dbReference>
<dbReference type="PROSITE" id="PS50883">
    <property type="entry name" value="EAL"/>
    <property type="match status" value="1"/>
</dbReference>
<keyword evidence="1" id="KW-1133">Transmembrane helix</keyword>
<dbReference type="SMART" id="SM00267">
    <property type="entry name" value="GGDEF"/>
    <property type="match status" value="1"/>
</dbReference>
<feature type="domain" description="HAMP" evidence="5">
    <location>
        <begin position="178"/>
        <end position="229"/>
    </location>
</feature>
<evidence type="ECO:0000313" key="8">
    <source>
        <dbReference type="Proteomes" id="UP000272193"/>
    </source>
</evidence>
<keyword evidence="1" id="KW-0812">Transmembrane</keyword>
<dbReference type="SMART" id="SM00052">
    <property type="entry name" value="EAL"/>
    <property type="match status" value="1"/>
</dbReference>
<protein>
    <submittedName>
        <fullName evidence="7">PAS domain S-box-containing protein/diguanylate cyclase (GGDEF)-like protein</fullName>
    </submittedName>
</protein>
<dbReference type="InterPro" id="IPR029787">
    <property type="entry name" value="Nucleotide_cyclase"/>
</dbReference>
<feature type="domain" description="GGDEF" evidence="6">
    <location>
        <begin position="404"/>
        <end position="537"/>
    </location>
</feature>
<dbReference type="SUPFAM" id="SSF55073">
    <property type="entry name" value="Nucleotide cyclase"/>
    <property type="match status" value="1"/>
</dbReference>
<dbReference type="PROSITE" id="PS50887">
    <property type="entry name" value="GGDEF"/>
    <property type="match status" value="1"/>
</dbReference>
<dbReference type="InterPro" id="IPR035965">
    <property type="entry name" value="PAS-like_dom_sf"/>
</dbReference>
<dbReference type="Pfam" id="PF00990">
    <property type="entry name" value="GGDEF"/>
    <property type="match status" value="1"/>
</dbReference>
<dbReference type="GO" id="GO:0007165">
    <property type="term" value="P:signal transduction"/>
    <property type="evidence" value="ECO:0007669"/>
    <property type="project" value="InterPro"/>
</dbReference>
<dbReference type="InterPro" id="IPR001610">
    <property type="entry name" value="PAC"/>
</dbReference>
<dbReference type="EMBL" id="RKQL01000001">
    <property type="protein sequence ID" value="RPE72605.1"/>
    <property type="molecule type" value="Genomic_DNA"/>
</dbReference>
<dbReference type="InterPro" id="IPR001633">
    <property type="entry name" value="EAL_dom"/>
</dbReference>
<keyword evidence="1" id="KW-0472">Membrane</keyword>
<comment type="caution">
    <text evidence="7">The sequence shown here is derived from an EMBL/GenBank/DDBJ whole genome shotgun (WGS) entry which is preliminary data.</text>
</comment>
<dbReference type="SMART" id="SM00086">
    <property type="entry name" value="PAC"/>
    <property type="match status" value="1"/>
</dbReference>
<evidence type="ECO:0000259" key="4">
    <source>
        <dbReference type="PROSITE" id="PS50883"/>
    </source>
</evidence>
<dbReference type="Pfam" id="PF13682">
    <property type="entry name" value="CZB"/>
    <property type="match status" value="1"/>
</dbReference>
<dbReference type="Gene3D" id="6.10.340.10">
    <property type="match status" value="1"/>
</dbReference>
<feature type="domain" description="PAS" evidence="2">
    <location>
        <begin position="251"/>
        <end position="297"/>
    </location>
</feature>
<dbReference type="PROSITE" id="PS50885">
    <property type="entry name" value="HAMP"/>
    <property type="match status" value="1"/>
</dbReference>
<feature type="domain" description="EAL" evidence="4">
    <location>
        <begin position="546"/>
        <end position="800"/>
    </location>
</feature>
<dbReference type="SUPFAM" id="SSF141868">
    <property type="entry name" value="EAL domain-like"/>
    <property type="match status" value="1"/>
</dbReference>
<dbReference type="InterPro" id="IPR035919">
    <property type="entry name" value="EAL_sf"/>
</dbReference>
<feature type="transmembrane region" description="Helical" evidence="1">
    <location>
        <begin position="159"/>
        <end position="184"/>
    </location>
</feature>
<dbReference type="NCBIfam" id="TIGR00254">
    <property type="entry name" value="GGDEF"/>
    <property type="match status" value="1"/>
</dbReference>